<evidence type="ECO:0000313" key="6">
    <source>
        <dbReference type="Proteomes" id="UP000243232"/>
    </source>
</evidence>
<name>A0A1H2ETH9_9PSED</name>
<dbReference type="InterPro" id="IPR008258">
    <property type="entry name" value="Transglycosylase_SLT_dom_1"/>
</dbReference>
<feature type="chain" id="PRO_5009273310" evidence="3">
    <location>
        <begin position="21"/>
        <end position="470"/>
    </location>
</feature>
<dbReference type="Gene3D" id="3.40.190.10">
    <property type="entry name" value="Periplasmic binding protein-like II"/>
    <property type="match status" value="2"/>
</dbReference>
<dbReference type="OrthoDB" id="9815002at2"/>
<dbReference type="GO" id="GO:0009279">
    <property type="term" value="C:cell outer membrane"/>
    <property type="evidence" value="ECO:0007669"/>
    <property type="project" value="TreeGrafter"/>
</dbReference>
<evidence type="ECO:0000259" key="4">
    <source>
        <dbReference type="Pfam" id="PF01464"/>
    </source>
</evidence>
<sequence>MIRSLLLLLVVLVQSLPAAARLPDEPTAKPPRDLQQIRDSGELRVLINQTRNTYSSVRGKPVGIENLRLEAFLAFLNQPRGGSTRSVSLKVIPLPKTRLLEAMQRGEGDLLVAGEVLEVPAQSSLVASQPIVRQVPLVFVTRQGQRRYKSIEQLAGRMVVLPYGSAAWPAIHRLNQQLRDLKQAPLMIKWAAPTLGPEDVLEMVAAGIYRLAVVELPVAERWAKVLPGLRIDRHLELERSGSLNWLMQADAPDLLASVNYFLRNYSPPKSADNAFRSAYRNQYKVHDPLTASAQRRLEKVRPVLQKYAAEQQFDWLLLAAIAYKESSLNPAARSPNGAIGLMQITPVAARAVGMSDFHSLDDNVQTSAKYLARIRRNFFSSPQMDERERQAFILAGYNLGPQRVQNLRTEARRQGLNPDQWFFQVERVAAEKFGLHTVTYVNSLNKYYQAFVEQRDFLEPPVKLLTSADQ</sequence>
<dbReference type="RefSeq" id="WP_090193429.1">
    <property type="nucleotide sequence ID" value="NZ_LT629785.1"/>
</dbReference>
<organism evidence="5 6">
    <name type="scientific">Pseudomonas pohangensis</name>
    <dbReference type="NCBI Taxonomy" id="364197"/>
    <lineage>
        <taxon>Bacteria</taxon>
        <taxon>Pseudomonadati</taxon>
        <taxon>Pseudomonadota</taxon>
        <taxon>Gammaproteobacteria</taxon>
        <taxon>Pseudomonadales</taxon>
        <taxon>Pseudomonadaceae</taxon>
        <taxon>Pseudomonas</taxon>
    </lineage>
</organism>
<dbReference type="InterPro" id="IPR023346">
    <property type="entry name" value="Lysozyme-like_dom_sf"/>
</dbReference>
<comment type="similarity">
    <text evidence="1">Belongs to the transglycosylase Slt family.</text>
</comment>
<keyword evidence="6" id="KW-1185">Reference proteome</keyword>
<dbReference type="AlphaFoldDB" id="A0A1H2ETH9"/>
<dbReference type="PROSITE" id="PS00922">
    <property type="entry name" value="TRANSGLYCOSYLASE"/>
    <property type="match status" value="1"/>
</dbReference>
<dbReference type="PANTHER" id="PTHR35936:SF32">
    <property type="entry name" value="MEMBRANE-BOUND LYTIC MUREIN TRANSGLYCOSYLASE F"/>
    <property type="match status" value="1"/>
</dbReference>
<dbReference type="SUPFAM" id="SSF53850">
    <property type="entry name" value="Periplasmic binding protein-like II"/>
    <property type="match status" value="1"/>
</dbReference>
<feature type="domain" description="Transglycosylase SLT" evidence="4">
    <location>
        <begin position="304"/>
        <end position="413"/>
    </location>
</feature>
<comment type="similarity">
    <text evidence="2">Belongs to the bacterial solute-binding protein 3 family.</text>
</comment>
<dbReference type="Proteomes" id="UP000243232">
    <property type="component" value="Chromosome I"/>
</dbReference>
<dbReference type="STRING" id="364197.SAMN05216296_1065"/>
<evidence type="ECO:0000256" key="2">
    <source>
        <dbReference type="ARBA" id="ARBA00010333"/>
    </source>
</evidence>
<dbReference type="GO" id="GO:0009253">
    <property type="term" value="P:peptidoglycan catabolic process"/>
    <property type="evidence" value="ECO:0007669"/>
    <property type="project" value="TreeGrafter"/>
</dbReference>
<evidence type="ECO:0000256" key="1">
    <source>
        <dbReference type="ARBA" id="ARBA00007734"/>
    </source>
</evidence>
<dbReference type="SUPFAM" id="SSF53955">
    <property type="entry name" value="Lysozyme-like"/>
    <property type="match status" value="1"/>
</dbReference>
<feature type="signal peptide" evidence="3">
    <location>
        <begin position="1"/>
        <end position="20"/>
    </location>
</feature>
<dbReference type="Pfam" id="PF01464">
    <property type="entry name" value="SLT"/>
    <property type="match status" value="1"/>
</dbReference>
<keyword evidence="3" id="KW-0732">Signal</keyword>
<dbReference type="Gene3D" id="1.10.530.10">
    <property type="match status" value="1"/>
</dbReference>
<dbReference type="PANTHER" id="PTHR35936">
    <property type="entry name" value="MEMBRANE-BOUND LYTIC MUREIN TRANSGLYCOSYLASE F"/>
    <property type="match status" value="1"/>
</dbReference>
<dbReference type="InterPro" id="IPR000189">
    <property type="entry name" value="Transglyc_AS"/>
</dbReference>
<dbReference type="GO" id="GO:0008933">
    <property type="term" value="F:peptidoglycan lytic transglycosylase activity"/>
    <property type="evidence" value="ECO:0007669"/>
    <property type="project" value="InterPro"/>
</dbReference>
<evidence type="ECO:0000256" key="3">
    <source>
        <dbReference type="SAM" id="SignalP"/>
    </source>
</evidence>
<gene>
    <name evidence="5" type="ORF">SAMN05216296_1065</name>
</gene>
<dbReference type="EMBL" id="LT629785">
    <property type="protein sequence ID" value="SDT98395.1"/>
    <property type="molecule type" value="Genomic_DNA"/>
</dbReference>
<protein>
    <submittedName>
        <fullName evidence="5">Membrane-bound lytic murein transglycosylase MltF</fullName>
    </submittedName>
</protein>
<evidence type="ECO:0000313" key="5">
    <source>
        <dbReference type="EMBL" id="SDT98395.1"/>
    </source>
</evidence>
<accession>A0A1H2ETH9</accession>
<proteinExistence type="inferred from homology"/>
<reference evidence="6" key="1">
    <citation type="submission" date="2016-10" db="EMBL/GenBank/DDBJ databases">
        <authorList>
            <person name="Varghese N."/>
            <person name="Submissions S."/>
        </authorList>
    </citation>
    <scope>NUCLEOTIDE SEQUENCE [LARGE SCALE GENOMIC DNA]</scope>
    <source>
        <strain evidence="6">DSM 17875</strain>
    </source>
</reference>